<evidence type="ECO:0000259" key="1">
    <source>
        <dbReference type="Pfam" id="PF02517"/>
    </source>
</evidence>
<dbReference type="AlphaFoldDB" id="A0AB35Y3Y1"/>
<dbReference type="EMBL" id="JBBFGL010000003">
    <property type="protein sequence ID" value="MEJ5195378.1"/>
    <property type="molecule type" value="Genomic_DNA"/>
</dbReference>
<dbReference type="Pfam" id="PF02517">
    <property type="entry name" value="Rce1-like"/>
    <property type="match status" value="1"/>
</dbReference>
<proteinExistence type="predicted"/>
<dbReference type="EC" id="3.4.-.-" evidence="2"/>
<sequence length="131" mass="14033">MERNEKTRALLAAFGCALAYLLAGKALTAVLPQVPEEAARMWAFVHRCAAAPIVEELVFRGIIQQLARPLGERQAVALQAVLFAVQHRGPAGMAYALVCGLVLGTLRSRTGSVWPGMLLHTLNNLLVFAAG</sequence>
<protein>
    <submittedName>
        <fullName evidence="2">CPBP family intramembrane glutamic endopeptidase</fullName>
        <ecNumber evidence="2">3.4.-.-</ecNumber>
    </submittedName>
</protein>
<evidence type="ECO:0000313" key="3">
    <source>
        <dbReference type="Proteomes" id="UP001373196"/>
    </source>
</evidence>
<dbReference type="InterPro" id="IPR003675">
    <property type="entry name" value="Rce1/LyrA-like_dom"/>
</dbReference>
<organism evidence="2 3">
    <name type="scientific">Faecalibacterium wellingii</name>
    <dbReference type="NCBI Taxonomy" id="2929491"/>
    <lineage>
        <taxon>Bacteria</taxon>
        <taxon>Bacillati</taxon>
        <taxon>Bacillota</taxon>
        <taxon>Clostridia</taxon>
        <taxon>Eubacteriales</taxon>
        <taxon>Oscillospiraceae</taxon>
        <taxon>Faecalibacterium</taxon>
    </lineage>
</organism>
<accession>A0AB35Y3Y1</accession>
<dbReference type="GO" id="GO:0004175">
    <property type="term" value="F:endopeptidase activity"/>
    <property type="evidence" value="ECO:0007669"/>
    <property type="project" value="UniProtKB-ARBA"/>
</dbReference>
<reference evidence="2" key="1">
    <citation type="submission" date="2024-03" db="EMBL/GenBank/DDBJ databases">
        <authorList>
            <person name="Plomp N."/>
            <person name="Harmsen H.J."/>
        </authorList>
    </citation>
    <scope>NUCLEOTIDE SEQUENCE</scope>
    <source>
        <strain evidence="2">HTF-128</strain>
    </source>
</reference>
<dbReference type="RefSeq" id="WP_339394985.1">
    <property type="nucleotide sequence ID" value="NZ_JBBFGL010000003.1"/>
</dbReference>
<keyword evidence="2" id="KW-0378">Hydrolase</keyword>
<gene>
    <name evidence="2" type="ORF">WF834_04160</name>
</gene>
<comment type="caution">
    <text evidence="2">The sequence shown here is derived from an EMBL/GenBank/DDBJ whole genome shotgun (WGS) entry which is preliminary data.</text>
</comment>
<feature type="domain" description="CAAX prenyl protease 2/Lysostaphin resistance protein A-like" evidence="1">
    <location>
        <begin position="41"/>
        <end position="126"/>
    </location>
</feature>
<dbReference type="InterPro" id="IPR052710">
    <property type="entry name" value="CAAX_protease"/>
</dbReference>
<dbReference type="Proteomes" id="UP001373196">
    <property type="component" value="Unassembled WGS sequence"/>
</dbReference>
<evidence type="ECO:0000313" key="2">
    <source>
        <dbReference type="EMBL" id="MEJ5195378.1"/>
    </source>
</evidence>
<name>A0AB35Y3Y1_9FIRM</name>
<dbReference type="GO" id="GO:0080120">
    <property type="term" value="P:CAAX-box protein maturation"/>
    <property type="evidence" value="ECO:0007669"/>
    <property type="project" value="UniProtKB-ARBA"/>
</dbReference>
<dbReference type="PANTHER" id="PTHR36435:SF1">
    <property type="entry name" value="CAAX AMINO TERMINAL PROTEASE FAMILY PROTEIN"/>
    <property type="match status" value="1"/>
</dbReference>
<dbReference type="PANTHER" id="PTHR36435">
    <property type="entry name" value="SLR1288 PROTEIN"/>
    <property type="match status" value="1"/>
</dbReference>